<dbReference type="RefSeq" id="WP_099641123.1">
    <property type="nucleotide sequence ID" value="NZ_JAQPZX010000042.1"/>
</dbReference>
<keyword evidence="3 4" id="KW-0456">Lyase</keyword>
<dbReference type="PANTHER" id="PTHR30411:SF0">
    <property type="entry name" value="CYS-TRNA(PRO)_CYS-TRNA(CYS) DEACYLASE YBAK"/>
    <property type="match status" value="1"/>
</dbReference>
<comment type="similarity">
    <text evidence="1 4">Belongs to the prolyl-tRNA editing family. YbaK/EbsC subfamily.</text>
</comment>
<evidence type="ECO:0000313" key="6">
    <source>
        <dbReference type="EMBL" id="PCK32685.1"/>
    </source>
</evidence>
<dbReference type="CDD" id="cd00002">
    <property type="entry name" value="YbaK_deacylase"/>
    <property type="match status" value="1"/>
</dbReference>
<dbReference type="PANTHER" id="PTHR30411">
    <property type="entry name" value="CYTOPLASMIC PROTEIN"/>
    <property type="match status" value="1"/>
</dbReference>
<protein>
    <recommendedName>
        <fullName evidence="4">Cys-tRNA(Pro)/Cys-tRNA(Cys) deacylase</fullName>
        <ecNumber evidence="4">4.2.-.-</ecNumber>
    </recommendedName>
</protein>
<organism evidence="6 7">
    <name type="scientific">Pseudoalteromonas piscicida</name>
    <dbReference type="NCBI Taxonomy" id="43662"/>
    <lineage>
        <taxon>Bacteria</taxon>
        <taxon>Pseudomonadati</taxon>
        <taxon>Pseudomonadota</taxon>
        <taxon>Gammaproteobacteria</taxon>
        <taxon>Alteromonadales</taxon>
        <taxon>Pseudoalteromonadaceae</taxon>
        <taxon>Pseudoalteromonas</taxon>
    </lineage>
</organism>
<reference evidence="7" key="1">
    <citation type="journal article" date="2019" name="Genome Announc.">
        <title>Draft Genome Sequence of Pseudoalteromonas piscicida Strain 36Y ROTHPW, an Hypersaline Seawater Isolate from the South Coast of Sonora, Mexico.</title>
        <authorList>
            <person name="Sanchez-Diaz R."/>
            <person name="Molina-Garza Z.J."/>
            <person name="Cruz-Suarez L.E."/>
            <person name="Selvin J."/>
            <person name="Kiran G.S."/>
            <person name="Ibarra-Gamez J.C."/>
            <person name="Gomez-Gil B."/>
            <person name="Galaviz-Silva L."/>
        </authorList>
    </citation>
    <scope>NUCLEOTIDE SEQUENCE [LARGE SCALE GENOMIC DNA]</scope>
    <source>
        <strain evidence="7">36Y_RITHPW</strain>
    </source>
</reference>
<evidence type="ECO:0000256" key="3">
    <source>
        <dbReference type="ARBA" id="ARBA00023239"/>
    </source>
</evidence>
<gene>
    <name evidence="6" type="ORF">CEX98_05540</name>
</gene>
<proteinExistence type="inferred from homology"/>
<dbReference type="Proteomes" id="UP000228621">
    <property type="component" value="Unassembled WGS sequence"/>
</dbReference>
<feature type="domain" description="YbaK/aminoacyl-tRNA synthetase-associated" evidence="5">
    <location>
        <begin position="30"/>
        <end position="142"/>
    </location>
</feature>
<evidence type="ECO:0000259" key="5">
    <source>
        <dbReference type="Pfam" id="PF04073"/>
    </source>
</evidence>
<dbReference type="EC" id="4.2.-.-" evidence="4"/>
<keyword evidence="2 4" id="KW-0648">Protein biosynthesis</keyword>
<evidence type="ECO:0000256" key="2">
    <source>
        <dbReference type="ARBA" id="ARBA00022917"/>
    </source>
</evidence>
<evidence type="ECO:0000256" key="4">
    <source>
        <dbReference type="PIRNR" id="PIRNR006181"/>
    </source>
</evidence>
<dbReference type="InterPro" id="IPR007214">
    <property type="entry name" value="YbaK/aa-tRNA-synth-assoc-dom"/>
</dbReference>
<dbReference type="GO" id="GO:0016829">
    <property type="term" value="F:lyase activity"/>
    <property type="evidence" value="ECO:0007669"/>
    <property type="project" value="UniProtKB-KW"/>
</dbReference>
<dbReference type="GO" id="GO:0006412">
    <property type="term" value="P:translation"/>
    <property type="evidence" value="ECO:0007669"/>
    <property type="project" value="UniProtKB-KW"/>
</dbReference>
<dbReference type="AlphaFoldDB" id="A0A2A5JTE2"/>
<dbReference type="Gene3D" id="3.90.960.10">
    <property type="entry name" value="YbaK/aminoacyl-tRNA synthetase-associated domain"/>
    <property type="match status" value="1"/>
</dbReference>
<dbReference type="SUPFAM" id="SSF55826">
    <property type="entry name" value="YbaK/ProRS associated domain"/>
    <property type="match status" value="1"/>
</dbReference>
<dbReference type="Pfam" id="PF04073">
    <property type="entry name" value="tRNA_edit"/>
    <property type="match status" value="1"/>
</dbReference>
<dbReference type="PIRSF" id="PIRSF006181">
    <property type="entry name" value="EbsC_YbaK"/>
    <property type="match status" value="1"/>
</dbReference>
<dbReference type="EMBL" id="NKHF01000025">
    <property type="protein sequence ID" value="PCK32685.1"/>
    <property type="molecule type" value="Genomic_DNA"/>
</dbReference>
<accession>A0A2A5JTE2</accession>
<comment type="caution">
    <text evidence="6">The sequence shown here is derived from an EMBL/GenBank/DDBJ whole genome shotgun (WGS) entry which is preliminary data.</text>
</comment>
<keyword evidence="7" id="KW-1185">Reference proteome</keyword>
<evidence type="ECO:0000313" key="7">
    <source>
        <dbReference type="Proteomes" id="UP000228621"/>
    </source>
</evidence>
<dbReference type="InterPro" id="IPR036754">
    <property type="entry name" value="YbaK/aa-tRNA-synt-asso_dom_sf"/>
</dbReference>
<evidence type="ECO:0000256" key="1">
    <source>
        <dbReference type="ARBA" id="ARBA00009798"/>
    </source>
</evidence>
<dbReference type="NCBIfam" id="TIGR00011">
    <property type="entry name" value="YbaK_EbsC"/>
    <property type="match status" value="1"/>
</dbReference>
<sequence length="152" mass="16697">MTPAINLLKKAKVEFQILQFEHDPNDHDFANEAAKKLNLDREKVFKTLLIDVDGKLHVAVSPATQQVDLKAFAKACKGKKAQLADQQNAQKVTGYLIGGISPFAQKKQLPTLLHESALAYEQIYVSAGKRGVEVVVSPATIEQLCKAKIALF</sequence>
<name>A0A2A5JTE2_PSEO7</name>
<dbReference type="InterPro" id="IPR004369">
    <property type="entry name" value="Prolyl-tRNA_editing_YbaK/EbsC"/>
</dbReference>
<dbReference type="GO" id="GO:0002161">
    <property type="term" value="F:aminoacyl-tRNA deacylase activity"/>
    <property type="evidence" value="ECO:0007669"/>
    <property type="project" value="InterPro"/>
</dbReference>
<dbReference type="OrthoDB" id="9809296at2"/>